<evidence type="ECO:0000313" key="11">
    <source>
        <dbReference type="EMBL" id="SFT18302.1"/>
    </source>
</evidence>
<gene>
    <name evidence="11" type="ORF">SAMN04488050_113122</name>
</gene>
<dbReference type="RefSeq" id="WP_245696189.1">
    <property type="nucleotide sequence ID" value="NZ_FNCL01000013.1"/>
</dbReference>
<dbReference type="InterPro" id="IPR007387">
    <property type="entry name" value="TRAP_DctQ"/>
</dbReference>
<evidence type="ECO:0000313" key="12">
    <source>
        <dbReference type="Proteomes" id="UP000199392"/>
    </source>
</evidence>
<evidence type="ECO:0000256" key="9">
    <source>
        <dbReference type="RuleBase" id="RU369079"/>
    </source>
</evidence>
<dbReference type="Proteomes" id="UP000199392">
    <property type="component" value="Unassembled WGS sequence"/>
</dbReference>
<feature type="transmembrane region" description="Helical" evidence="9">
    <location>
        <begin position="54"/>
        <end position="72"/>
    </location>
</feature>
<keyword evidence="5 9" id="KW-0812">Transmembrane</keyword>
<accession>A0A1I6VXA1</accession>
<feature type="domain" description="Tripartite ATP-independent periplasmic transporters DctQ component" evidence="10">
    <location>
        <begin position="30"/>
        <end position="159"/>
    </location>
</feature>
<name>A0A1I6VXA1_9RHOB</name>
<reference evidence="12" key="1">
    <citation type="submission" date="2016-10" db="EMBL/GenBank/DDBJ databases">
        <authorList>
            <person name="Varghese N."/>
            <person name="Submissions S."/>
        </authorList>
    </citation>
    <scope>NUCLEOTIDE SEQUENCE [LARGE SCALE GENOMIC DNA]</scope>
    <source>
        <strain evidence="12">DSM 26894</strain>
    </source>
</reference>
<comment type="subcellular location">
    <subcellularLocation>
        <location evidence="1 9">Cell inner membrane</location>
        <topology evidence="1 9">Multi-pass membrane protein</topology>
    </subcellularLocation>
</comment>
<proteinExistence type="inferred from homology"/>
<dbReference type="AlphaFoldDB" id="A0A1I6VXA1"/>
<evidence type="ECO:0000256" key="7">
    <source>
        <dbReference type="ARBA" id="ARBA00023136"/>
    </source>
</evidence>
<comment type="subunit">
    <text evidence="9">The complex comprises the extracytoplasmic solute receptor protein and the two transmembrane proteins.</text>
</comment>
<dbReference type="PANTHER" id="PTHR35011">
    <property type="entry name" value="2,3-DIKETO-L-GULONATE TRAP TRANSPORTER SMALL PERMEASE PROTEIN YIAM"/>
    <property type="match status" value="1"/>
</dbReference>
<dbReference type="InterPro" id="IPR055348">
    <property type="entry name" value="DctQ"/>
</dbReference>
<keyword evidence="12" id="KW-1185">Reference proteome</keyword>
<comment type="function">
    <text evidence="9">Part of the tripartite ATP-independent periplasmic (TRAP) transport system.</text>
</comment>
<dbReference type="GO" id="GO:0005886">
    <property type="term" value="C:plasma membrane"/>
    <property type="evidence" value="ECO:0007669"/>
    <property type="project" value="UniProtKB-SubCell"/>
</dbReference>
<dbReference type="EMBL" id="FOZW01000013">
    <property type="protein sequence ID" value="SFT18302.1"/>
    <property type="molecule type" value="Genomic_DNA"/>
</dbReference>
<evidence type="ECO:0000256" key="4">
    <source>
        <dbReference type="ARBA" id="ARBA00022519"/>
    </source>
</evidence>
<keyword evidence="2 9" id="KW-0813">Transport</keyword>
<feature type="transmembrane region" description="Helical" evidence="9">
    <location>
        <begin position="12"/>
        <end position="34"/>
    </location>
</feature>
<evidence type="ECO:0000256" key="3">
    <source>
        <dbReference type="ARBA" id="ARBA00022475"/>
    </source>
</evidence>
<keyword evidence="3" id="KW-1003">Cell membrane</keyword>
<evidence type="ECO:0000256" key="2">
    <source>
        <dbReference type="ARBA" id="ARBA00022448"/>
    </source>
</evidence>
<keyword evidence="6 9" id="KW-1133">Transmembrane helix</keyword>
<keyword evidence="4 9" id="KW-0997">Cell inner membrane</keyword>
<sequence>MGALKHMLARGLELLALAMALLAALAMVGIVGIITTSVVMRRFFNSPVHITEDMVGLMLSAMLFLALPLVTLRAEHVRVSIVADALQSRIPHLLRIAAMLVGVLFFGWILLESVPWFEFAWKRTLKSETARLLLYPWMAALPLSVGVTWVIFAGRLLGLLAPERPHAPEDLQ</sequence>
<dbReference type="GO" id="GO:0022857">
    <property type="term" value="F:transmembrane transporter activity"/>
    <property type="evidence" value="ECO:0007669"/>
    <property type="project" value="UniProtKB-UniRule"/>
</dbReference>
<evidence type="ECO:0000256" key="8">
    <source>
        <dbReference type="ARBA" id="ARBA00038436"/>
    </source>
</evidence>
<evidence type="ECO:0000256" key="5">
    <source>
        <dbReference type="ARBA" id="ARBA00022692"/>
    </source>
</evidence>
<dbReference type="Pfam" id="PF04290">
    <property type="entry name" value="DctQ"/>
    <property type="match status" value="1"/>
</dbReference>
<evidence type="ECO:0000256" key="6">
    <source>
        <dbReference type="ARBA" id="ARBA00022989"/>
    </source>
</evidence>
<evidence type="ECO:0000259" key="10">
    <source>
        <dbReference type="Pfam" id="PF04290"/>
    </source>
</evidence>
<feature type="transmembrane region" description="Helical" evidence="9">
    <location>
        <begin position="134"/>
        <end position="157"/>
    </location>
</feature>
<feature type="transmembrane region" description="Helical" evidence="9">
    <location>
        <begin position="93"/>
        <end position="114"/>
    </location>
</feature>
<dbReference type="STRING" id="311180.SAMN04488050_113122"/>
<organism evidence="11 12">
    <name type="scientific">Alloyangia pacifica</name>
    <dbReference type="NCBI Taxonomy" id="311180"/>
    <lineage>
        <taxon>Bacteria</taxon>
        <taxon>Pseudomonadati</taxon>
        <taxon>Pseudomonadota</taxon>
        <taxon>Alphaproteobacteria</taxon>
        <taxon>Rhodobacterales</taxon>
        <taxon>Roseobacteraceae</taxon>
        <taxon>Alloyangia</taxon>
    </lineage>
</organism>
<dbReference type="GO" id="GO:0015740">
    <property type="term" value="P:C4-dicarboxylate transport"/>
    <property type="evidence" value="ECO:0007669"/>
    <property type="project" value="TreeGrafter"/>
</dbReference>
<protein>
    <recommendedName>
        <fullName evidence="9">TRAP transporter small permease protein</fullName>
    </recommendedName>
</protein>
<evidence type="ECO:0000256" key="1">
    <source>
        <dbReference type="ARBA" id="ARBA00004429"/>
    </source>
</evidence>
<comment type="similarity">
    <text evidence="8 9">Belongs to the TRAP transporter small permease family.</text>
</comment>
<dbReference type="PANTHER" id="PTHR35011:SF10">
    <property type="entry name" value="TRAP TRANSPORTER SMALL PERMEASE PROTEIN"/>
    <property type="match status" value="1"/>
</dbReference>
<keyword evidence="7 9" id="KW-0472">Membrane</keyword>